<evidence type="ECO:0000256" key="2">
    <source>
        <dbReference type="ARBA" id="ARBA00022475"/>
    </source>
</evidence>
<organism evidence="12 13">
    <name type="scientific">Atractosteus spatula</name>
    <name type="common">Alligator gar</name>
    <name type="synonym">Lepisosteus spatula</name>
    <dbReference type="NCBI Taxonomy" id="7917"/>
    <lineage>
        <taxon>Eukaryota</taxon>
        <taxon>Metazoa</taxon>
        <taxon>Chordata</taxon>
        <taxon>Craniata</taxon>
        <taxon>Vertebrata</taxon>
        <taxon>Euteleostomi</taxon>
        <taxon>Actinopterygii</taxon>
        <taxon>Neopterygii</taxon>
        <taxon>Holostei</taxon>
        <taxon>Semionotiformes</taxon>
        <taxon>Lepisosteidae</taxon>
        <taxon>Atractosteus</taxon>
    </lineage>
</organism>
<dbReference type="EMBL" id="JAAWVO010001598">
    <property type="protein sequence ID" value="MBN3311642.1"/>
    <property type="molecule type" value="Genomic_DNA"/>
</dbReference>
<keyword evidence="6" id="KW-0297">G-protein coupled receptor</keyword>
<feature type="transmembrane region" description="Helical" evidence="10">
    <location>
        <begin position="143"/>
        <end position="166"/>
    </location>
</feature>
<dbReference type="AlphaFoldDB" id="A0A8J7NDK1"/>
<evidence type="ECO:0000256" key="5">
    <source>
        <dbReference type="ARBA" id="ARBA00022989"/>
    </source>
</evidence>
<keyword evidence="5 10" id="KW-1133">Transmembrane helix</keyword>
<feature type="non-terminal residue" evidence="12">
    <location>
        <position position="1"/>
    </location>
</feature>
<proteinExistence type="predicted"/>
<keyword evidence="2" id="KW-1003">Cell membrane</keyword>
<dbReference type="PRINTS" id="PR00237">
    <property type="entry name" value="GPCRRHODOPSN"/>
</dbReference>
<dbReference type="GO" id="GO:0005886">
    <property type="term" value="C:plasma membrane"/>
    <property type="evidence" value="ECO:0007669"/>
    <property type="project" value="UniProtKB-SubCell"/>
</dbReference>
<sequence length="170" mass="19108">MEGTNVTLFYEFIIGGFPGLQEHNFVFFIFFIFFLILLLATFLGNMLILVLIALDHRLHTPMYFFLWNLAVLDVLITVTVIPKLLGALSGHDRTISFSGCFAQMYFFISFASVEVFLVTVMGFDSYVAIVKPLHYNTLMSSKVCVTMIASVWLLGFLVPLTSVVLASNLP</sequence>
<dbReference type="FunFam" id="1.20.1070.10:FF:000410">
    <property type="entry name" value="Olfactory receptor 1348"/>
    <property type="match status" value="1"/>
</dbReference>
<dbReference type="PROSITE" id="PS50262">
    <property type="entry name" value="G_PROTEIN_RECEP_F1_2"/>
    <property type="match status" value="1"/>
</dbReference>
<evidence type="ECO:0000256" key="4">
    <source>
        <dbReference type="ARBA" id="ARBA00022725"/>
    </source>
</evidence>
<keyword evidence="9" id="KW-0807">Transducer</keyword>
<reference evidence="12" key="1">
    <citation type="journal article" date="2021" name="Cell">
        <title>Tracing the genetic footprints of vertebrate landing in non-teleost ray-finned fishes.</title>
        <authorList>
            <person name="Bi X."/>
            <person name="Wang K."/>
            <person name="Yang L."/>
            <person name="Pan H."/>
            <person name="Jiang H."/>
            <person name="Wei Q."/>
            <person name="Fang M."/>
            <person name="Yu H."/>
            <person name="Zhu C."/>
            <person name="Cai Y."/>
            <person name="He Y."/>
            <person name="Gan X."/>
            <person name="Zeng H."/>
            <person name="Yu D."/>
            <person name="Zhu Y."/>
            <person name="Jiang H."/>
            <person name="Qiu Q."/>
            <person name="Yang H."/>
            <person name="Zhang Y.E."/>
            <person name="Wang W."/>
            <person name="Zhu M."/>
            <person name="He S."/>
            <person name="Zhang G."/>
        </authorList>
    </citation>
    <scope>NUCLEOTIDE SEQUENCE</scope>
    <source>
        <strain evidence="12">Allg_001</strain>
    </source>
</reference>
<gene>
    <name evidence="12" type="primary">Or1f12</name>
    <name evidence="12" type="ORF">GTO95_0000058</name>
</gene>
<keyword evidence="3 10" id="KW-0812">Transmembrane</keyword>
<keyword evidence="13" id="KW-1185">Reference proteome</keyword>
<protein>
    <submittedName>
        <fullName evidence="12">OR1FC protein</fullName>
    </submittedName>
</protein>
<keyword evidence="8" id="KW-0675">Receptor</keyword>
<comment type="subcellular location">
    <subcellularLocation>
        <location evidence="1">Cell membrane</location>
        <topology evidence="1">Multi-pass membrane protein</topology>
    </subcellularLocation>
</comment>
<name>A0A8J7NDK1_ATRSP</name>
<feature type="transmembrane region" description="Helical" evidence="10">
    <location>
        <begin position="25"/>
        <end position="52"/>
    </location>
</feature>
<keyword evidence="7 10" id="KW-0472">Membrane</keyword>
<dbReference type="GO" id="GO:0004930">
    <property type="term" value="F:G protein-coupled receptor activity"/>
    <property type="evidence" value="ECO:0007669"/>
    <property type="project" value="UniProtKB-KW"/>
</dbReference>
<evidence type="ECO:0000256" key="3">
    <source>
        <dbReference type="ARBA" id="ARBA00022692"/>
    </source>
</evidence>
<dbReference type="PRINTS" id="PR00245">
    <property type="entry name" value="OLFACTORYR"/>
</dbReference>
<dbReference type="InterPro" id="IPR000725">
    <property type="entry name" value="Olfact_rcpt"/>
</dbReference>
<dbReference type="Proteomes" id="UP000736164">
    <property type="component" value="Unassembled WGS sequence"/>
</dbReference>
<feature type="domain" description="G-protein coupled receptors family 1 profile" evidence="11">
    <location>
        <begin position="44"/>
        <end position="170"/>
    </location>
</feature>
<dbReference type="InterPro" id="IPR050516">
    <property type="entry name" value="Olfactory_GPCR"/>
</dbReference>
<evidence type="ECO:0000313" key="13">
    <source>
        <dbReference type="Proteomes" id="UP000736164"/>
    </source>
</evidence>
<feature type="transmembrane region" description="Helical" evidence="10">
    <location>
        <begin position="105"/>
        <end position="123"/>
    </location>
</feature>
<feature type="transmembrane region" description="Helical" evidence="10">
    <location>
        <begin position="64"/>
        <end position="85"/>
    </location>
</feature>
<evidence type="ECO:0000256" key="6">
    <source>
        <dbReference type="ARBA" id="ARBA00023040"/>
    </source>
</evidence>
<accession>A0A8J7NDK1</accession>
<dbReference type="InterPro" id="IPR017452">
    <property type="entry name" value="GPCR_Rhodpsn_7TM"/>
</dbReference>
<dbReference type="PANTHER" id="PTHR26452">
    <property type="entry name" value="OLFACTORY RECEPTOR"/>
    <property type="match status" value="1"/>
</dbReference>
<keyword evidence="4" id="KW-0552">Olfaction</keyword>
<keyword evidence="4" id="KW-0716">Sensory transduction</keyword>
<evidence type="ECO:0000313" key="12">
    <source>
        <dbReference type="EMBL" id="MBN3311642.1"/>
    </source>
</evidence>
<feature type="non-terminal residue" evidence="12">
    <location>
        <position position="170"/>
    </location>
</feature>
<evidence type="ECO:0000259" key="11">
    <source>
        <dbReference type="PROSITE" id="PS50262"/>
    </source>
</evidence>
<evidence type="ECO:0000256" key="9">
    <source>
        <dbReference type="ARBA" id="ARBA00023224"/>
    </source>
</evidence>
<comment type="caution">
    <text evidence="12">The sequence shown here is derived from an EMBL/GenBank/DDBJ whole genome shotgun (WGS) entry which is preliminary data.</text>
</comment>
<evidence type="ECO:0000256" key="1">
    <source>
        <dbReference type="ARBA" id="ARBA00004651"/>
    </source>
</evidence>
<dbReference type="Pfam" id="PF00001">
    <property type="entry name" value="7tm_1"/>
    <property type="match status" value="1"/>
</dbReference>
<evidence type="ECO:0000256" key="10">
    <source>
        <dbReference type="SAM" id="Phobius"/>
    </source>
</evidence>
<dbReference type="SUPFAM" id="SSF81321">
    <property type="entry name" value="Family A G protein-coupled receptor-like"/>
    <property type="match status" value="1"/>
</dbReference>
<evidence type="ECO:0000256" key="8">
    <source>
        <dbReference type="ARBA" id="ARBA00023170"/>
    </source>
</evidence>
<dbReference type="InterPro" id="IPR000276">
    <property type="entry name" value="GPCR_Rhodpsn"/>
</dbReference>
<dbReference type="Gene3D" id="1.20.1070.10">
    <property type="entry name" value="Rhodopsin 7-helix transmembrane proteins"/>
    <property type="match status" value="1"/>
</dbReference>
<dbReference type="GO" id="GO:0004984">
    <property type="term" value="F:olfactory receptor activity"/>
    <property type="evidence" value="ECO:0007669"/>
    <property type="project" value="InterPro"/>
</dbReference>
<evidence type="ECO:0000256" key="7">
    <source>
        <dbReference type="ARBA" id="ARBA00023136"/>
    </source>
</evidence>